<evidence type="ECO:0000313" key="3">
    <source>
        <dbReference type="WBParaSite" id="SMUV_0000826501-mRNA-1"/>
    </source>
</evidence>
<evidence type="ECO:0000259" key="1">
    <source>
        <dbReference type="PROSITE" id="PS50279"/>
    </source>
</evidence>
<keyword evidence="2" id="KW-1185">Reference proteome</keyword>
<dbReference type="InterPro" id="IPR002223">
    <property type="entry name" value="Kunitz_BPTI"/>
</dbReference>
<dbReference type="Proteomes" id="UP000046393">
    <property type="component" value="Unplaced"/>
</dbReference>
<dbReference type="SMART" id="SM00131">
    <property type="entry name" value="KU"/>
    <property type="match status" value="1"/>
</dbReference>
<dbReference type="GO" id="GO:0004867">
    <property type="term" value="F:serine-type endopeptidase inhibitor activity"/>
    <property type="evidence" value="ECO:0007669"/>
    <property type="project" value="InterPro"/>
</dbReference>
<dbReference type="WBParaSite" id="SMUV_0000826501-mRNA-1">
    <property type="protein sequence ID" value="SMUV_0000826501-mRNA-1"/>
    <property type="gene ID" value="SMUV_0000826501"/>
</dbReference>
<dbReference type="STRING" id="451379.A0A0N5ATU5"/>
<dbReference type="PROSITE" id="PS50279">
    <property type="entry name" value="BPTI_KUNITZ_2"/>
    <property type="match status" value="1"/>
</dbReference>
<feature type="domain" description="BPTI/Kunitz inhibitor" evidence="1">
    <location>
        <begin position="52"/>
        <end position="107"/>
    </location>
</feature>
<dbReference type="PANTHER" id="PTHR47248">
    <property type="entry name" value="PROTEIN CBG06772"/>
    <property type="match status" value="1"/>
</dbReference>
<dbReference type="InterPro" id="IPR052861">
    <property type="entry name" value="BPTI/Kunitz_domain"/>
</dbReference>
<evidence type="ECO:0000313" key="2">
    <source>
        <dbReference type="Proteomes" id="UP000046393"/>
    </source>
</evidence>
<dbReference type="AlphaFoldDB" id="A0A0N5ATU5"/>
<dbReference type="InterPro" id="IPR020901">
    <property type="entry name" value="Prtase_inh_Kunz-CS"/>
</dbReference>
<dbReference type="CDD" id="cd22593">
    <property type="entry name" value="Kunitz_conkunitzin"/>
    <property type="match status" value="1"/>
</dbReference>
<organism evidence="2 3">
    <name type="scientific">Syphacia muris</name>
    <dbReference type="NCBI Taxonomy" id="451379"/>
    <lineage>
        <taxon>Eukaryota</taxon>
        <taxon>Metazoa</taxon>
        <taxon>Ecdysozoa</taxon>
        <taxon>Nematoda</taxon>
        <taxon>Chromadorea</taxon>
        <taxon>Rhabditida</taxon>
        <taxon>Spirurina</taxon>
        <taxon>Oxyuridomorpha</taxon>
        <taxon>Oxyuroidea</taxon>
        <taxon>Oxyuridae</taxon>
        <taxon>Syphacia</taxon>
    </lineage>
</organism>
<dbReference type="Gene3D" id="4.10.410.10">
    <property type="entry name" value="Pancreatic trypsin inhibitor Kunitz domain"/>
    <property type="match status" value="1"/>
</dbReference>
<dbReference type="SUPFAM" id="SSF57362">
    <property type="entry name" value="BPTI-like"/>
    <property type="match status" value="1"/>
</dbReference>
<sequence length="248" mass="27849">MLCWTHAGIILQAFATFYQGSGLKIRQQFVSSLSLRMNCVFGQRPGAPFSICSQPKDNGYYCDSMTKNDEQNFYYDPAWRLCFAFRYKGCGGNENRFSSRNDCERRCLFSDGSACKADKSVKPLNEAMHCGEAICPEGYECAFSFFPECCNATLQKIPEQVREALAEKCPDGSSASGVKKLYFIATFGKTCDDLLCKNGEKCVQGDRGEDCLVCMGCVNVRIHVGSRIVDFHTLVIAIGDRHRRHRYN</sequence>
<accession>A0A0N5ATU5</accession>
<proteinExistence type="predicted"/>
<dbReference type="PANTHER" id="PTHR47248:SF7">
    <property type="entry name" value="BPTI_KUNITZ INHIBITOR DOMAIN-CONTAINING PROTEIN"/>
    <property type="match status" value="1"/>
</dbReference>
<dbReference type="PROSITE" id="PS00280">
    <property type="entry name" value="BPTI_KUNITZ_1"/>
    <property type="match status" value="1"/>
</dbReference>
<name>A0A0N5ATU5_9BILA</name>
<dbReference type="InterPro" id="IPR036880">
    <property type="entry name" value="Kunitz_BPTI_sf"/>
</dbReference>
<dbReference type="Pfam" id="PF00014">
    <property type="entry name" value="Kunitz_BPTI"/>
    <property type="match status" value="1"/>
</dbReference>
<reference evidence="3" key="1">
    <citation type="submission" date="2017-02" db="UniProtKB">
        <authorList>
            <consortium name="WormBaseParasite"/>
        </authorList>
    </citation>
    <scope>IDENTIFICATION</scope>
</reference>
<protein>
    <submittedName>
        <fullName evidence="3">BPTI/Kunitz inhibitor domain-containing protein</fullName>
    </submittedName>
</protein>